<evidence type="ECO:0000256" key="9">
    <source>
        <dbReference type="SAM" id="Phobius"/>
    </source>
</evidence>
<keyword evidence="4" id="KW-0297">G-protein coupled receptor</keyword>
<feature type="transmembrane region" description="Helical" evidence="9">
    <location>
        <begin position="171"/>
        <end position="194"/>
    </location>
</feature>
<feature type="transmembrane region" description="Helical" evidence="9">
    <location>
        <begin position="256"/>
        <end position="273"/>
    </location>
</feature>
<dbReference type="InterPro" id="IPR036445">
    <property type="entry name" value="GPCR_2_extracell_dom_sf"/>
</dbReference>
<dbReference type="EMBL" id="GG666505">
    <property type="protein sequence ID" value="EEN61387.1"/>
    <property type="molecule type" value="Genomic_DNA"/>
</dbReference>
<keyword evidence="7" id="KW-0807">Transducer</keyword>
<evidence type="ECO:0000256" key="1">
    <source>
        <dbReference type="ARBA" id="ARBA00004141"/>
    </source>
</evidence>
<dbReference type="Pfam" id="PF00002">
    <property type="entry name" value="7tm_2"/>
    <property type="match status" value="1"/>
</dbReference>
<keyword evidence="6" id="KW-0675">Receptor</keyword>
<dbReference type="GO" id="GO:0016020">
    <property type="term" value="C:membrane"/>
    <property type="evidence" value="ECO:0007669"/>
    <property type="project" value="UniProtKB-SubCell"/>
</dbReference>
<dbReference type="InParanoid" id="C3YE79"/>
<comment type="subcellular location">
    <subcellularLocation>
        <location evidence="1">Membrane</location>
        <topology evidence="1">Multi-pass membrane protein</topology>
    </subcellularLocation>
</comment>
<feature type="region of interest" description="Disordered" evidence="8">
    <location>
        <begin position="333"/>
        <end position="353"/>
    </location>
</feature>
<feature type="transmembrane region" description="Helical" evidence="9">
    <location>
        <begin position="144"/>
        <end position="166"/>
    </location>
</feature>
<feature type="transmembrane region" description="Helical" evidence="9">
    <location>
        <begin position="93"/>
        <end position="113"/>
    </location>
</feature>
<dbReference type="PANTHER" id="PTHR45620">
    <property type="entry name" value="PDF RECEPTOR-LIKE PROTEIN-RELATED"/>
    <property type="match status" value="1"/>
</dbReference>
<evidence type="ECO:0000256" key="2">
    <source>
        <dbReference type="ARBA" id="ARBA00022692"/>
    </source>
</evidence>
<evidence type="ECO:0000313" key="11">
    <source>
        <dbReference type="EMBL" id="EEN61387.1"/>
    </source>
</evidence>
<dbReference type="PANTHER" id="PTHR45620:SF40">
    <property type="entry name" value="CORTICOTROPIN-RELEASING FACTOR RECEPTOR 2-LIKE ISOFORM X1"/>
    <property type="match status" value="1"/>
</dbReference>
<reference evidence="11" key="1">
    <citation type="journal article" date="2008" name="Nature">
        <title>The amphioxus genome and the evolution of the chordate karyotype.</title>
        <authorList>
            <consortium name="US DOE Joint Genome Institute (JGI-PGF)"/>
            <person name="Putnam N.H."/>
            <person name="Butts T."/>
            <person name="Ferrier D.E.K."/>
            <person name="Furlong R.F."/>
            <person name="Hellsten U."/>
            <person name="Kawashima T."/>
            <person name="Robinson-Rechavi M."/>
            <person name="Shoguchi E."/>
            <person name="Terry A."/>
            <person name="Yu J.-K."/>
            <person name="Benito-Gutierrez E.L."/>
            <person name="Dubchak I."/>
            <person name="Garcia-Fernandez J."/>
            <person name="Gibson-Brown J.J."/>
            <person name="Grigoriev I.V."/>
            <person name="Horton A.C."/>
            <person name="de Jong P.J."/>
            <person name="Jurka J."/>
            <person name="Kapitonov V.V."/>
            <person name="Kohara Y."/>
            <person name="Kuroki Y."/>
            <person name="Lindquist E."/>
            <person name="Lucas S."/>
            <person name="Osoegawa K."/>
            <person name="Pennacchio L.A."/>
            <person name="Salamov A.A."/>
            <person name="Satou Y."/>
            <person name="Sauka-Spengler T."/>
            <person name="Schmutz J."/>
            <person name="Shin-I T."/>
            <person name="Toyoda A."/>
            <person name="Bronner-Fraser M."/>
            <person name="Fujiyama A."/>
            <person name="Holland L.Z."/>
            <person name="Holland P.W.H."/>
            <person name="Satoh N."/>
            <person name="Rokhsar D.S."/>
        </authorList>
    </citation>
    <scope>NUCLEOTIDE SEQUENCE [LARGE SCALE GENOMIC DNA]</scope>
    <source>
        <strain evidence="11">S238N-H82</strain>
        <tissue evidence="11">Testes</tissue>
    </source>
</reference>
<dbReference type="PRINTS" id="PR00249">
    <property type="entry name" value="GPCRSECRETIN"/>
</dbReference>
<name>C3YE79_BRAFL</name>
<evidence type="ECO:0000256" key="6">
    <source>
        <dbReference type="ARBA" id="ARBA00023170"/>
    </source>
</evidence>
<dbReference type="InterPro" id="IPR000832">
    <property type="entry name" value="GPCR_2_secretin-like"/>
</dbReference>
<keyword evidence="5 9" id="KW-0472">Membrane</keyword>
<dbReference type="AlphaFoldDB" id="C3YE79"/>
<dbReference type="InterPro" id="IPR050332">
    <property type="entry name" value="GPCR_2"/>
</dbReference>
<dbReference type="PROSITE" id="PS50261">
    <property type="entry name" value="G_PROTEIN_RECEP_F2_4"/>
    <property type="match status" value="1"/>
</dbReference>
<accession>C3YE79</accession>
<dbReference type="GO" id="GO:0007166">
    <property type="term" value="P:cell surface receptor signaling pathway"/>
    <property type="evidence" value="ECO:0007669"/>
    <property type="project" value="InterPro"/>
</dbReference>
<dbReference type="CDD" id="cd15041">
    <property type="entry name" value="7tmB1_hormone_R"/>
    <property type="match status" value="1"/>
</dbReference>
<dbReference type="STRING" id="7739.C3YE79"/>
<dbReference type="GO" id="GO:0004930">
    <property type="term" value="F:G protein-coupled receptor activity"/>
    <property type="evidence" value="ECO:0007669"/>
    <property type="project" value="UniProtKB-KW"/>
</dbReference>
<keyword evidence="3 9" id="KW-1133">Transmembrane helix</keyword>
<dbReference type="InterPro" id="IPR017981">
    <property type="entry name" value="GPCR_2-like_7TM"/>
</dbReference>
<evidence type="ECO:0000256" key="5">
    <source>
        <dbReference type="ARBA" id="ARBA00023136"/>
    </source>
</evidence>
<evidence type="ECO:0000259" key="10">
    <source>
        <dbReference type="PROSITE" id="PS50261"/>
    </source>
</evidence>
<evidence type="ECO:0000256" key="7">
    <source>
        <dbReference type="ARBA" id="ARBA00023224"/>
    </source>
</evidence>
<feature type="transmembrane region" description="Helical" evidence="9">
    <location>
        <begin position="206"/>
        <end position="235"/>
    </location>
</feature>
<sequence>MSDLANFKKQGFYELLAYRTCNERGEWELGNWTNYTACINYPIPPVTNVPLLFAVRDIYFVGSSISLILLAATFFIFCYFRRLQCDRIKIHKHLVLSLIFRSIVLIVLLQPYLGLKGYDNSYLNSPFICRSMLVLSQYFGMTNVFWMLIEGLFLYMRCVVAVFHYISSLKVFYIIGWVVPVCFVAAWTVVMALYDDHPCWLDYSELQYAWIVSGPIVLALLVNLYVLLHILAVLVTKLNADQRLPNYSEHLKALKALFVLLPLLGLTNVLFFVNPKDGGIGEIIFQVFNAVIQASEGIFVSMIYCFTNAEVQTVIRDKLAVIQMKQSVYNNGGTNAKKNDNSTASTTHGGTRV</sequence>
<feature type="transmembrane region" description="Helical" evidence="9">
    <location>
        <begin position="58"/>
        <end position="81"/>
    </location>
</feature>
<gene>
    <name evidence="11" type="ORF">BRAFLDRAFT_74197</name>
</gene>
<feature type="domain" description="G-protein coupled receptors family 2 profile 2" evidence="10">
    <location>
        <begin position="55"/>
        <end position="308"/>
    </location>
</feature>
<proteinExistence type="predicted"/>
<dbReference type="Gene3D" id="4.10.1240.10">
    <property type="entry name" value="GPCR, family 2, extracellular hormone receptor domain"/>
    <property type="match status" value="1"/>
</dbReference>
<dbReference type="Gene3D" id="1.20.1070.10">
    <property type="entry name" value="Rhodopsin 7-helix transmembrane proteins"/>
    <property type="match status" value="1"/>
</dbReference>
<dbReference type="eggNOG" id="KOG4564">
    <property type="taxonomic scope" value="Eukaryota"/>
</dbReference>
<evidence type="ECO:0000256" key="8">
    <source>
        <dbReference type="SAM" id="MobiDB-lite"/>
    </source>
</evidence>
<evidence type="ECO:0000256" key="4">
    <source>
        <dbReference type="ARBA" id="ARBA00023040"/>
    </source>
</evidence>
<organism>
    <name type="scientific">Branchiostoma floridae</name>
    <name type="common">Florida lancelet</name>
    <name type="synonym">Amphioxus</name>
    <dbReference type="NCBI Taxonomy" id="7739"/>
    <lineage>
        <taxon>Eukaryota</taxon>
        <taxon>Metazoa</taxon>
        <taxon>Chordata</taxon>
        <taxon>Cephalochordata</taxon>
        <taxon>Leptocardii</taxon>
        <taxon>Amphioxiformes</taxon>
        <taxon>Branchiostomatidae</taxon>
        <taxon>Branchiostoma</taxon>
    </lineage>
</organism>
<keyword evidence="2 9" id="KW-0812">Transmembrane</keyword>
<evidence type="ECO:0000256" key="3">
    <source>
        <dbReference type="ARBA" id="ARBA00022989"/>
    </source>
</evidence>
<protein>
    <recommendedName>
        <fullName evidence="10">G-protein coupled receptors family 2 profile 2 domain-containing protein</fullName>
    </recommendedName>
</protein>
<dbReference type="SUPFAM" id="SSF81321">
    <property type="entry name" value="Family A G protein-coupled receptor-like"/>
    <property type="match status" value="1"/>
</dbReference>
<feature type="transmembrane region" description="Helical" evidence="9">
    <location>
        <begin position="285"/>
        <end position="306"/>
    </location>
</feature>